<dbReference type="PANTHER" id="PTHR30569">
    <property type="entry name" value="CYTOSINE TRANSPORTER CODB"/>
    <property type="match status" value="1"/>
</dbReference>
<evidence type="ECO:0000256" key="3">
    <source>
        <dbReference type="ARBA" id="ARBA00022692"/>
    </source>
</evidence>
<proteinExistence type="inferred from homology"/>
<feature type="transmembrane region" description="Helical" evidence="6">
    <location>
        <begin position="168"/>
        <end position="186"/>
    </location>
</feature>
<feature type="transmembrane region" description="Helical" evidence="6">
    <location>
        <begin position="375"/>
        <end position="394"/>
    </location>
</feature>
<feature type="transmembrane region" description="Helical" evidence="6">
    <location>
        <begin position="414"/>
        <end position="432"/>
    </location>
</feature>
<feature type="transmembrane region" description="Helical" evidence="6">
    <location>
        <begin position="134"/>
        <end position="156"/>
    </location>
</feature>
<dbReference type="Proteomes" id="UP000744769">
    <property type="component" value="Unassembled WGS sequence"/>
</dbReference>
<feature type="transmembrane region" description="Helical" evidence="6">
    <location>
        <begin position="334"/>
        <end position="355"/>
    </location>
</feature>
<evidence type="ECO:0000313" key="7">
    <source>
        <dbReference type="EMBL" id="NHN57354.1"/>
    </source>
</evidence>
<dbReference type="Gene3D" id="1.10.4160.10">
    <property type="entry name" value="Hydantoin permease"/>
    <property type="match status" value="1"/>
</dbReference>
<dbReference type="InterPro" id="IPR001248">
    <property type="entry name" value="Pur-cyt_permease"/>
</dbReference>
<evidence type="ECO:0000256" key="2">
    <source>
        <dbReference type="ARBA" id="ARBA00008974"/>
    </source>
</evidence>
<dbReference type="RefSeq" id="WP_166198584.1">
    <property type="nucleotide sequence ID" value="NZ_JAAOIV010000015.1"/>
</dbReference>
<feature type="transmembrane region" description="Helical" evidence="6">
    <location>
        <begin position="104"/>
        <end position="122"/>
    </location>
</feature>
<feature type="transmembrane region" description="Helical" evidence="6">
    <location>
        <begin position="198"/>
        <end position="218"/>
    </location>
</feature>
<protein>
    <submittedName>
        <fullName evidence="7">Allantoin permease</fullName>
    </submittedName>
</protein>
<dbReference type="AlphaFoldDB" id="A0A967B3L5"/>
<gene>
    <name evidence="7" type="ORF">G9U51_16410</name>
</gene>
<sequence>MTAVVEQHEAPTTLREKAPRTLGFFDQMGMWGNLGISLLGFTGAITVWQPTEDPKRALSLGAALLATVVGTLIGTAAVALAGVPGARTGQPAMVLLRGLFGTRLSWLPSVLNIFQLIGWGVFELVTIAAAMHQMWPSVPTALVVIIAGVVSTLLALYPLRWIKVLRRYVTILVVITLAYLGIRLGTHLPSVPGGGWDGFSIAVDYTIAVSVSWVPVVADYARHSRSPRAGFWGTFIGYAVTQIACYTVGLLALVTMGGDTGKVFAAFLAVPLGTVCFFVLTARETDQSFVNVYSTTVSAQNLRPGWDRRPMAVVIGLVVTLLALAVNIDNYASFLSLIGSVFVPLTAVLLVDYFIFGGKQRWDLGEDAPSRPWMLLPWLVGIAAYQLVYPGEVAGWATFWTNAAGWLHIPQNQWMSASVISFVIAGLVTMLVEVVGGRRVEPAGEVRPEAAGEPVEAGRPS</sequence>
<evidence type="ECO:0000256" key="5">
    <source>
        <dbReference type="ARBA" id="ARBA00023136"/>
    </source>
</evidence>
<accession>A0A967B3L5</accession>
<keyword evidence="4 6" id="KW-1133">Transmembrane helix</keyword>
<dbReference type="Pfam" id="PF02133">
    <property type="entry name" value="Transp_cyt_pur"/>
    <property type="match status" value="1"/>
</dbReference>
<dbReference type="GO" id="GO:0015209">
    <property type="term" value="F:cytosine transmembrane transporter activity"/>
    <property type="evidence" value="ECO:0007669"/>
    <property type="project" value="InterPro"/>
</dbReference>
<evidence type="ECO:0000313" key="8">
    <source>
        <dbReference type="Proteomes" id="UP000744769"/>
    </source>
</evidence>
<dbReference type="PANTHER" id="PTHR30569:SF0">
    <property type="entry name" value="CYTOSINE PERMEASE"/>
    <property type="match status" value="1"/>
</dbReference>
<dbReference type="InterPro" id="IPR030191">
    <property type="entry name" value="CodB"/>
</dbReference>
<keyword evidence="3 6" id="KW-0812">Transmembrane</keyword>
<feature type="transmembrane region" description="Helical" evidence="6">
    <location>
        <begin position="60"/>
        <end position="83"/>
    </location>
</feature>
<dbReference type="EMBL" id="JAAOIV010000015">
    <property type="protein sequence ID" value="NHN57354.1"/>
    <property type="molecule type" value="Genomic_DNA"/>
</dbReference>
<comment type="similarity">
    <text evidence="2">Belongs to the purine-cytosine permease (2.A.39) family.</text>
</comment>
<feature type="transmembrane region" description="Helical" evidence="6">
    <location>
        <begin position="263"/>
        <end position="282"/>
    </location>
</feature>
<feature type="transmembrane region" description="Helical" evidence="6">
    <location>
        <begin position="311"/>
        <end position="328"/>
    </location>
</feature>
<name>A0A967B3L5_9MICO</name>
<evidence type="ECO:0000256" key="1">
    <source>
        <dbReference type="ARBA" id="ARBA00004141"/>
    </source>
</evidence>
<dbReference type="GO" id="GO:0005886">
    <property type="term" value="C:plasma membrane"/>
    <property type="evidence" value="ECO:0007669"/>
    <property type="project" value="TreeGrafter"/>
</dbReference>
<comment type="caution">
    <text evidence="7">The sequence shown here is derived from an EMBL/GenBank/DDBJ whole genome shotgun (WGS) entry which is preliminary data.</text>
</comment>
<keyword evidence="5 6" id="KW-0472">Membrane</keyword>
<evidence type="ECO:0000256" key="6">
    <source>
        <dbReference type="SAM" id="Phobius"/>
    </source>
</evidence>
<organism evidence="7 8">
    <name type="scientific">Metallococcus carri</name>
    <dbReference type="NCBI Taxonomy" id="1656884"/>
    <lineage>
        <taxon>Bacteria</taxon>
        <taxon>Bacillati</taxon>
        <taxon>Actinomycetota</taxon>
        <taxon>Actinomycetes</taxon>
        <taxon>Micrococcales</taxon>
        <taxon>Dermacoccaceae</taxon>
        <taxon>Metallococcus</taxon>
    </lineage>
</organism>
<evidence type="ECO:0000256" key="4">
    <source>
        <dbReference type="ARBA" id="ARBA00022989"/>
    </source>
</evidence>
<feature type="transmembrane region" description="Helical" evidence="6">
    <location>
        <begin position="230"/>
        <end position="257"/>
    </location>
</feature>
<comment type="subcellular location">
    <subcellularLocation>
        <location evidence="1">Membrane</location>
        <topology evidence="1">Multi-pass membrane protein</topology>
    </subcellularLocation>
</comment>
<keyword evidence="8" id="KW-1185">Reference proteome</keyword>
<feature type="transmembrane region" description="Helical" evidence="6">
    <location>
        <begin position="30"/>
        <end position="48"/>
    </location>
</feature>
<reference evidence="7" key="1">
    <citation type="submission" date="2020-03" db="EMBL/GenBank/DDBJ databases">
        <title>Draft sequencing of Calidifontibacter sp. DB0510.</title>
        <authorList>
            <person name="Kim D.-U."/>
        </authorList>
    </citation>
    <scope>NUCLEOTIDE SEQUENCE</scope>
    <source>
        <strain evidence="7">DB0510</strain>
    </source>
</reference>